<dbReference type="SUPFAM" id="SSF46689">
    <property type="entry name" value="Homeodomain-like"/>
    <property type="match status" value="1"/>
</dbReference>
<keyword evidence="1" id="KW-0805">Transcription regulation</keyword>
<dbReference type="Proteomes" id="UP000324252">
    <property type="component" value="Unassembled WGS sequence"/>
</dbReference>
<keyword evidence="2 4" id="KW-0238">DNA-binding</keyword>
<dbReference type="PROSITE" id="PS50977">
    <property type="entry name" value="HTH_TETR_2"/>
    <property type="match status" value="1"/>
</dbReference>
<sequence>MVFWAHGYEGTSMTQLVDAMGIVSPSIYAAFGSKENLFREAVQLYINSEVEPAWRALDQIADIRLAVQTMLLTSIDAFVASEPQRGCLVMAGSNLLGNADDPVRVFLRDQRCQFRNRLVKRMILGIEAGDLPSGSDPVRLAECVLTFFGGLSIEAIDGIEKGLLQNSARLFCERLFTEQ</sequence>
<feature type="DNA-binding region" description="H-T-H motif" evidence="4">
    <location>
        <begin position="12"/>
        <end position="31"/>
    </location>
</feature>
<evidence type="ECO:0000256" key="2">
    <source>
        <dbReference type="ARBA" id="ARBA00023125"/>
    </source>
</evidence>
<accession>A0A1H0HLB4</accession>
<evidence type="ECO:0000259" key="5">
    <source>
        <dbReference type="PROSITE" id="PS50977"/>
    </source>
</evidence>
<name>A0A1H0HLB4_9RHOB</name>
<reference evidence="6 7" key="1">
    <citation type="submission" date="2016-11" db="EMBL/GenBank/DDBJ databases">
        <authorList>
            <person name="Varghese N."/>
            <person name="Submissions S."/>
        </authorList>
    </citation>
    <scope>NUCLEOTIDE SEQUENCE [LARGE SCALE GENOMIC DNA]</scope>
    <source>
        <strain evidence="6 7">DSM 29620</strain>
    </source>
</reference>
<evidence type="ECO:0000313" key="6">
    <source>
        <dbReference type="EMBL" id="SHK34457.1"/>
    </source>
</evidence>
<dbReference type="PANTHER" id="PTHR47506:SF1">
    <property type="entry name" value="HTH-TYPE TRANSCRIPTIONAL REGULATOR YJDC"/>
    <property type="match status" value="1"/>
</dbReference>
<evidence type="ECO:0000256" key="1">
    <source>
        <dbReference type="ARBA" id="ARBA00023015"/>
    </source>
</evidence>
<dbReference type="Gene3D" id="1.10.10.60">
    <property type="entry name" value="Homeodomain-like"/>
    <property type="match status" value="1"/>
</dbReference>
<evidence type="ECO:0000313" key="7">
    <source>
        <dbReference type="Proteomes" id="UP000324252"/>
    </source>
</evidence>
<dbReference type="EMBL" id="FQZZ01000004">
    <property type="protein sequence ID" value="SHK34457.1"/>
    <property type="molecule type" value="Genomic_DNA"/>
</dbReference>
<dbReference type="InterPro" id="IPR001647">
    <property type="entry name" value="HTH_TetR"/>
</dbReference>
<dbReference type="AlphaFoldDB" id="A0A1H0HLB4"/>
<protein>
    <submittedName>
        <fullName evidence="6">Transcriptional regulator, TetR family</fullName>
    </submittedName>
</protein>
<dbReference type="SUPFAM" id="SSF48498">
    <property type="entry name" value="Tetracyclin repressor-like, C-terminal domain"/>
    <property type="match status" value="1"/>
</dbReference>
<dbReference type="Pfam" id="PF00440">
    <property type="entry name" value="TetR_N"/>
    <property type="match status" value="1"/>
</dbReference>
<proteinExistence type="predicted"/>
<feature type="domain" description="HTH tetR-type" evidence="5">
    <location>
        <begin position="1"/>
        <end position="49"/>
    </location>
</feature>
<dbReference type="InterPro" id="IPR009057">
    <property type="entry name" value="Homeodomain-like_sf"/>
</dbReference>
<evidence type="ECO:0000256" key="4">
    <source>
        <dbReference type="PROSITE-ProRule" id="PRU00335"/>
    </source>
</evidence>
<keyword evidence="7" id="KW-1185">Reference proteome</keyword>
<dbReference type="Gene3D" id="1.10.357.10">
    <property type="entry name" value="Tetracycline Repressor, domain 2"/>
    <property type="match status" value="1"/>
</dbReference>
<dbReference type="PANTHER" id="PTHR47506">
    <property type="entry name" value="TRANSCRIPTIONAL REGULATORY PROTEIN"/>
    <property type="match status" value="1"/>
</dbReference>
<dbReference type="InterPro" id="IPR036271">
    <property type="entry name" value="Tet_transcr_reg_TetR-rel_C_sf"/>
</dbReference>
<evidence type="ECO:0000256" key="3">
    <source>
        <dbReference type="ARBA" id="ARBA00023163"/>
    </source>
</evidence>
<gene>
    <name evidence="6" type="ORF">SAMN05444142_104380</name>
</gene>
<dbReference type="GO" id="GO:0003677">
    <property type="term" value="F:DNA binding"/>
    <property type="evidence" value="ECO:0007669"/>
    <property type="project" value="UniProtKB-UniRule"/>
</dbReference>
<organism evidence="6 7">
    <name type="scientific">Lutimaribacter pacificus</name>
    <dbReference type="NCBI Taxonomy" id="391948"/>
    <lineage>
        <taxon>Bacteria</taxon>
        <taxon>Pseudomonadati</taxon>
        <taxon>Pseudomonadota</taxon>
        <taxon>Alphaproteobacteria</taxon>
        <taxon>Rhodobacterales</taxon>
        <taxon>Roseobacteraceae</taxon>
        <taxon>Lutimaribacter</taxon>
    </lineage>
</organism>
<keyword evidence="3" id="KW-0804">Transcription</keyword>